<name>E9J9B8_SOLIN</name>
<reference evidence="1" key="1">
    <citation type="journal article" date="2011" name="Proc. Natl. Acad. Sci. U.S.A.">
        <title>The genome of the fire ant Solenopsis invicta.</title>
        <authorList>
            <person name="Wurm Y."/>
            <person name="Wang J."/>
            <person name="Riba-Grognuz O."/>
            <person name="Corona M."/>
            <person name="Nygaard S."/>
            <person name="Hunt B.G."/>
            <person name="Ingram K.K."/>
            <person name="Falquet L."/>
            <person name="Nipitwattanaphon M."/>
            <person name="Gotzek D."/>
            <person name="Dijkstra M.B."/>
            <person name="Oettler J."/>
            <person name="Comtesse F."/>
            <person name="Shih C.J."/>
            <person name="Wu W.J."/>
            <person name="Yang C.C."/>
            <person name="Thomas J."/>
            <person name="Beaudoing E."/>
            <person name="Pradervand S."/>
            <person name="Flegel V."/>
            <person name="Cook E.D."/>
            <person name="Fabbretti R."/>
            <person name="Stockinger H."/>
            <person name="Long L."/>
            <person name="Farmerie W.G."/>
            <person name="Oakey J."/>
            <person name="Boomsma J.J."/>
            <person name="Pamilo P."/>
            <person name="Yi S.V."/>
            <person name="Heinze J."/>
            <person name="Goodisman M.A."/>
            <person name="Farinelli L."/>
            <person name="Harshman K."/>
            <person name="Hulo N."/>
            <person name="Cerutti L."/>
            <person name="Xenarios I."/>
            <person name="Shoemaker D."/>
            <person name="Keller L."/>
        </authorList>
    </citation>
    <scope>NUCLEOTIDE SEQUENCE [LARGE SCALE GENOMIC DNA]</scope>
</reference>
<dbReference type="AlphaFoldDB" id="E9J9B8"/>
<sequence>MATSTATLRIAQAEYLAFAIENADFTLLNETNSTFLTSSEHYLSRGVNVIDLSLASRPLSLLCSLCVDDDCWGSDHFSVFMQVDWEAESAGRFIYKLLLKQLRAFSAFCSSSEQLAHGFEDSSSHLDPVSAYHQFFLHIKKVIDEFIPHDKSVPRTIKSRNHKAAPPWWNVNCQNAISHRREALAVFRRSSTVENLRKYRKAKKSCSTLLKKEKRKGWKFLCNSFNDKTPTPR</sequence>
<evidence type="ECO:0000313" key="1">
    <source>
        <dbReference type="EMBL" id="EFZ10584.1"/>
    </source>
</evidence>
<dbReference type="OrthoDB" id="8058536at2759"/>
<organism>
    <name type="scientific">Solenopsis invicta</name>
    <name type="common">Red imported fire ant</name>
    <name type="synonym">Solenopsis wagneri</name>
    <dbReference type="NCBI Taxonomy" id="13686"/>
    <lineage>
        <taxon>Eukaryota</taxon>
        <taxon>Metazoa</taxon>
        <taxon>Ecdysozoa</taxon>
        <taxon>Arthropoda</taxon>
        <taxon>Hexapoda</taxon>
        <taxon>Insecta</taxon>
        <taxon>Pterygota</taxon>
        <taxon>Neoptera</taxon>
        <taxon>Endopterygota</taxon>
        <taxon>Hymenoptera</taxon>
        <taxon>Apocrita</taxon>
        <taxon>Aculeata</taxon>
        <taxon>Formicoidea</taxon>
        <taxon>Formicidae</taxon>
        <taxon>Myrmicinae</taxon>
        <taxon>Solenopsis</taxon>
    </lineage>
</organism>
<feature type="non-terminal residue" evidence="1">
    <location>
        <position position="233"/>
    </location>
</feature>
<dbReference type="SUPFAM" id="SSF56219">
    <property type="entry name" value="DNase I-like"/>
    <property type="match status" value="1"/>
</dbReference>
<gene>
    <name evidence="1" type="ORF">SINV_08106</name>
</gene>
<evidence type="ECO:0008006" key="2">
    <source>
        <dbReference type="Google" id="ProtNLM"/>
    </source>
</evidence>
<accession>E9J9B8</accession>
<dbReference type="EMBL" id="GL769255">
    <property type="protein sequence ID" value="EFZ10584.1"/>
    <property type="molecule type" value="Genomic_DNA"/>
</dbReference>
<dbReference type="Gene3D" id="3.60.10.10">
    <property type="entry name" value="Endonuclease/exonuclease/phosphatase"/>
    <property type="match status" value="1"/>
</dbReference>
<dbReference type="HOGENOM" id="CLU_1192462_0_0_1"/>
<dbReference type="InterPro" id="IPR036691">
    <property type="entry name" value="Endo/exonu/phosph_ase_sf"/>
</dbReference>
<proteinExistence type="predicted"/>
<protein>
    <recommendedName>
        <fullName evidence="2">Endonuclease/exonuclease/phosphatase domain-containing protein</fullName>
    </recommendedName>
</protein>